<accession>C4GDN5</accession>
<dbReference type="EMBL" id="ACIP02000007">
    <property type="protein sequence ID" value="EEP27514.1"/>
    <property type="molecule type" value="Genomic_DNA"/>
</dbReference>
<evidence type="ECO:0008006" key="3">
    <source>
        <dbReference type="Google" id="ProtNLM"/>
    </source>
</evidence>
<dbReference type="AlphaFoldDB" id="C4GDN5"/>
<proteinExistence type="predicted"/>
<comment type="caution">
    <text evidence="1">The sequence shown here is derived from an EMBL/GenBank/DDBJ whole genome shotgun (WGS) entry which is preliminary data.</text>
</comment>
<dbReference type="Proteomes" id="UP000003494">
    <property type="component" value="Unassembled WGS sequence"/>
</dbReference>
<organism evidence="1 2">
    <name type="scientific">Shuttleworthella satelles DSM 14600</name>
    <dbReference type="NCBI Taxonomy" id="626523"/>
    <lineage>
        <taxon>Bacteria</taxon>
        <taxon>Bacillati</taxon>
        <taxon>Bacillota</taxon>
        <taxon>Clostridia</taxon>
        <taxon>Lachnospirales</taxon>
        <taxon>Lachnospiraceae</taxon>
        <taxon>Shuttleworthella</taxon>
    </lineage>
</organism>
<gene>
    <name evidence="1" type="ORF">GCWU000342_02209</name>
</gene>
<sequence>MMGEFYNIYGALRERVAKKETLTGDGTYPAAILEEEPAQNWLAHVRKGSVLGYPSFEFTDQDLLYLELSGKYAGDILVTADESGKKVLGEIDLEVRNPDWQNYLIPIAVQPGKSALYLHFNGDGELKFKSFGFFSM</sequence>
<evidence type="ECO:0000313" key="2">
    <source>
        <dbReference type="Proteomes" id="UP000003494"/>
    </source>
</evidence>
<evidence type="ECO:0000313" key="1">
    <source>
        <dbReference type="EMBL" id="EEP27514.1"/>
    </source>
</evidence>
<dbReference type="HOGENOM" id="CLU_1874033_0_0_9"/>
<protein>
    <recommendedName>
        <fullName evidence="3">Carbohydrate binding module (Family 6)</fullName>
    </recommendedName>
</protein>
<reference evidence="1" key="1">
    <citation type="submission" date="2009-04" db="EMBL/GenBank/DDBJ databases">
        <authorList>
            <person name="Weinstock G."/>
            <person name="Sodergren E."/>
            <person name="Clifton S."/>
            <person name="Fulton L."/>
            <person name="Fulton B."/>
            <person name="Courtney L."/>
            <person name="Fronick C."/>
            <person name="Harrison M."/>
            <person name="Strong C."/>
            <person name="Farmer C."/>
            <person name="Delahaunty K."/>
            <person name="Markovic C."/>
            <person name="Hall O."/>
            <person name="Minx P."/>
            <person name="Tomlinson C."/>
            <person name="Mitreva M."/>
            <person name="Nelson J."/>
            <person name="Hou S."/>
            <person name="Wollam A."/>
            <person name="Pepin K.H."/>
            <person name="Johnson M."/>
            <person name="Bhonagiri V."/>
            <person name="Nash W.E."/>
            <person name="Warren W."/>
            <person name="Chinwalla A."/>
            <person name="Mardis E.R."/>
            <person name="Wilson R.K."/>
        </authorList>
    </citation>
    <scope>NUCLEOTIDE SEQUENCE [LARGE SCALE GENOMIC DNA]</scope>
    <source>
        <strain evidence="1">DSM 14600</strain>
    </source>
</reference>
<dbReference type="Gene3D" id="2.60.120.260">
    <property type="entry name" value="Galactose-binding domain-like"/>
    <property type="match status" value="1"/>
</dbReference>
<keyword evidence="2" id="KW-1185">Reference proteome</keyword>
<name>C4GDN5_9FIRM</name>